<keyword evidence="4" id="KW-1185">Reference proteome</keyword>
<organism evidence="3 4">
    <name type="scientific">Hexamita inflata</name>
    <dbReference type="NCBI Taxonomy" id="28002"/>
    <lineage>
        <taxon>Eukaryota</taxon>
        <taxon>Metamonada</taxon>
        <taxon>Diplomonadida</taxon>
        <taxon>Hexamitidae</taxon>
        <taxon>Hexamitinae</taxon>
        <taxon>Hexamita</taxon>
    </lineage>
</organism>
<comment type="caution">
    <text evidence="3">The sequence shown here is derived from an EMBL/GenBank/DDBJ whole genome shotgun (WGS) entry which is preliminary data.</text>
</comment>
<feature type="compositionally biased region" description="Polar residues" evidence="2">
    <location>
        <begin position="377"/>
        <end position="389"/>
    </location>
</feature>
<evidence type="ECO:0000313" key="4">
    <source>
        <dbReference type="Proteomes" id="UP001642409"/>
    </source>
</evidence>
<feature type="coiled-coil region" evidence="1">
    <location>
        <begin position="260"/>
        <end position="308"/>
    </location>
</feature>
<reference evidence="3 4" key="1">
    <citation type="submission" date="2024-07" db="EMBL/GenBank/DDBJ databases">
        <authorList>
            <person name="Akdeniz Z."/>
        </authorList>
    </citation>
    <scope>NUCLEOTIDE SEQUENCE [LARGE SCALE GENOMIC DNA]</scope>
</reference>
<protein>
    <submittedName>
        <fullName evidence="3">Coiled-coil_protein</fullName>
    </submittedName>
</protein>
<dbReference type="Proteomes" id="UP001642409">
    <property type="component" value="Unassembled WGS sequence"/>
</dbReference>
<sequence>MEETAIQRLHSQLILTIRSSFTHLEQKINERPVYVMFEESLGCDPMIDHLTPRNLLPIYKPFLDVIQIELGSQVFPVIAQWMANEFGPITSEGVQINFNLMQKNRVLNEELAETKKSLAKVMKMNEENTRKMKLLLQIEGETEITGKNVGEVFKSDHKEVKVEVDVEKIEEHNAILQRQLYKQADVIASLQSQIFSYEDEKQTVVVPVITQLDKAVQCDELIIEEQNDDNTTEELTMQLKNLSQTNMELQKFQSSFEPTLKNLRQKLAEAEKKSTKCILEKKQLAYLLDNTRTLNQQNELAIQNLNQRITTIYEAPDSMSGLETLYLELNPQQKPKKKHEQINKSEAKTTQNPNQKPKIIFTTKKVKQSIWTPIHGTLSQQERFQSMPTEQHRRKQNAT</sequence>
<feature type="region of interest" description="Disordered" evidence="2">
    <location>
        <begin position="377"/>
        <end position="399"/>
    </location>
</feature>
<feature type="region of interest" description="Disordered" evidence="2">
    <location>
        <begin position="331"/>
        <end position="358"/>
    </location>
</feature>
<gene>
    <name evidence="3" type="ORF">HINF_LOCUS13594</name>
</gene>
<evidence type="ECO:0000313" key="3">
    <source>
        <dbReference type="EMBL" id="CAL5994516.1"/>
    </source>
</evidence>
<evidence type="ECO:0000256" key="1">
    <source>
        <dbReference type="SAM" id="Coils"/>
    </source>
</evidence>
<name>A0ABP1HKT3_9EUKA</name>
<proteinExistence type="predicted"/>
<evidence type="ECO:0000256" key="2">
    <source>
        <dbReference type="SAM" id="MobiDB-lite"/>
    </source>
</evidence>
<accession>A0ABP1HKT3</accession>
<dbReference type="EMBL" id="CAXDID020000031">
    <property type="protein sequence ID" value="CAL5994516.1"/>
    <property type="molecule type" value="Genomic_DNA"/>
</dbReference>
<keyword evidence="1" id="KW-0175">Coiled coil</keyword>